<comment type="caution">
    <text evidence="1">The sequence shown here is derived from an EMBL/GenBank/DDBJ whole genome shotgun (WGS) entry which is preliminary data.</text>
</comment>
<reference evidence="1 2" key="1">
    <citation type="submission" date="2016-09" db="EMBL/GenBank/DDBJ databases">
        <title>The draft genome of Dichanthelium oligosanthes: A C3 panicoid grass species.</title>
        <authorList>
            <person name="Studer A.J."/>
            <person name="Schnable J.C."/>
            <person name="Brutnell T.P."/>
        </authorList>
    </citation>
    <scope>NUCLEOTIDE SEQUENCE [LARGE SCALE GENOMIC DNA]</scope>
    <source>
        <strain evidence="2">cv. Kellogg 1175</strain>
        <tissue evidence="1">Leaf</tissue>
    </source>
</reference>
<evidence type="ECO:0000313" key="1">
    <source>
        <dbReference type="EMBL" id="OEL20748.1"/>
    </source>
</evidence>
<sequence length="39" mass="4360">SRGIGVRQLELRERHTILDHGAGIGHDIPVENKLNFLPT</sequence>
<proteinExistence type="predicted"/>
<keyword evidence="2" id="KW-1185">Reference proteome</keyword>
<dbReference type="Proteomes" id="UP000095767">
    <property type="component" value="Unassembled WGS sequence"/>
</dbReference>
<protein>
    <submittedName>
        <fullName evidence="1">Putative signal peptidase complex subunit 3</fullName>
    </submittedName>
</protein>
<accession>A0A1E5V6K6</accession>
<organism evidence="1 2">
    <name type="scientific">Dichanthelium oligosanthes</name>
    <dbReference type="NCBI Taxonomy" id="888268"/>
    <lineage>
        <taxon>Eukaryota</taxon>
        <taxon>Viridiplantae</taxon>
        <taxon>Streptophyta</taxon>
        <taxon>Embryophyta</taxon>
        <taxon>Tracheophyta</taxon>
        <taxon>Spermatophyta</taxon>
        <taxon>Magnoliopsida</taxon>
        <taxon>Liliopsida</taxon>
        <taxon>Poales</taxon>
        <taxon>Poaceae</taxon>
        <taxon>PACMAD clade</taxon>
        <taxon>Panicoideae</taxon>
        <taxon>Panicodae</taxon>
        <taxon>Paniceae</taxon>
        <taxon>Dichantheliinae</taxon>
        <taxon>Dichanthelium</taxon>
    </lineage>
</organism>
<evidence type="ECO:0000313" key="2">
    <source>
        <dbReference type="Proteomes" id="UP000095767"/>
    </source>
</evidence>
<dbReference type="AlphaFoldDB" id="A0A1E5V6K6"/>
<gene>
    <name evidence="1" type="ORF">BAE44_0018236</name>
</gene>
<name>A0A1E5V6K6_9POAL</name>
<feature type="non-terminal residue" evidence="1">
    <location>
        <position position="1"/>
    </location>
</feature>
<dbReference type="EMBL" id="LWDX02049787">
    <property type="protein sequence ID" value="OEL20748.1"/>
    <property type="molecule type" value="Genomic_DNA"/>
</dbReference>